<name>A0A8S9REJ7_BRACR</name>
<evidence type="ECO:0008006" key="3">
    <source>
        <dbReference type="Google" id="ProtNLM"/>
    </source>
</evidence>
<accession>A0A8S9REJ7</accession>
<comment type="caution">
    <text evidence="1">The sequence shown here is derived from an EMBL/GenBank/DDBJ whole genome shotgun (WGS) entry which is preliminary data.</text>
</comment>
<dbReference type="EMBL" id="QGKX02000095">
    <property type="protein sequence ID" value="KAF3571125.1"/>
    <property type="molecule type" value="Genomic_DNA"/>
</dbReference>
<dbReference type="AlphaFoldDB" id="A0A8S9REJ7"/>
<dbReference type="Proteomes" id="UP000712600">
    <property type="component" value="Unassembled WGS sequence"/>
</dbReference>
<organism evidence="1 2">
    <name type="scientific">Brassica cretica</name>
    <name type="common">Mustard</name>
    <dbReference type="NCBI Taxonomy" id="69181"/>
    <lineage>
        <taxon>Eukaryota</taxon>
        <taxon>Viridiplantae</taxon>
        <taxon>Streptophyta</taxon>
        <taxon>Embryophyta</taxon>
        <taxon>Tracheophyta</taxon>
        <taxon>Spermatophyta</taxon>
        <taxon>Magnoliopsida</taxon>
        <taxon>eudicotyledons</taxon>
        <taxon>Gunneridae</taxon>
        <taxon>Pentapetalae</taxon>
        <taxon>rosids</taxon>
        <taxon>malvids</taxon>
        <taxon>Brassicales</taxon>
        <taxon>Brassicaceae</taxon>
        <taxon>Brassiceae</taxon>
        <taxon>Brassica</taxon>
    </lineage>
</organism>
<reference evidence="1" key="1">
    <citation type="submission" date="2019-12" db="EMBL/GenBank/DDBJ databases">
        <title>Genome sequencing and annotation of Brassica cretica.</title>
        <authorList>
            <person name="Studholme D.J."/>
            <person name="Sarris P."/>
        </authorList>
    </citation>
    <scope>NUCLEOTIDE SEQUENCE</scope>
    <source>
        <strain evidence="1">PFS-109/04</strain>
        <tissue evidence="1">Leaf</tissue>
    </source>
</reference>
<sequence>MGEALTIRKALLQAVSRSYPSICIHTDSQVFTQAINFRRYTIELFGVLSDIDELSFSASFPFVNCRFTFISMANNGLADGLGEVCLVAHVAWA</sequence>
<evidence type="ECO:0000313" key="2">
    <source>
        <dbReference type="Proteomes" id="UP000712600"/>
    </source>
</evidence>
<gene>
    <name evidence="1" type="ORF">F2Q69_00060712</name>
</gene>
<proteinExistence type="predicted"/>
<evidence type="ECO:0000313" key="1">
    <source>
        <dbReference type="EMBL" id="KAF3571125.1"/>
    </source>
</evidence>
<protein>
    <recommendedName>
        <fullName evidence="3">RNase H type-1 domain-containing protein</fullName>
    </recommendedName>
</protein>